<evidence type="ECO:0000259" key="3">
    <source>
        <dbReference type="Pfam" id="PF04453"/>
    </source>
</evidence>
<keyword evidence="5" id="KW-1185">Reference proteome</keyword>
<keyword evidence="1" id="KW-0732">Signal</keyword>
<comment type="subcellular location">
    <subcellularLocation>
        <location evidence="1">Cell outer membrane</location>
    </subcellularLocation>
</comment>
<dbReference type="PANTHER" id="PTHR30189">
    <property type="entry name" value="LPS-ASSEMBLY PROTEIN"/>
    <property type="match status" value="1"/>
</dbReference>
<comment type="function">
    <text evidence="1">Together with LptE, is involved in the assembly of lipopolysaccharide (LPS) at the surface of the outer membrane.</text>
</comment>
<sequence>MNRRTDTLSAERPRGDVANLLFAAAPVARAVHVLLAVMAWGALIAPSAVHAQSGDGDEPTPSDVQLKPSRLLQESLPEEARQQAPTFISGDRIEGQTDSITRIEGNAELRRHDTVIRADHLELDQRDSEAKAIGNVLINRSGDRFEGPELHLNVDTFKGHFEKPEFSLLKNDGRGDASRVDFLDEDHAIAHQARYSTCPRTPGADWMPAWLVRATKIEFDNVAETGTATGGALEFKGVPILGWPRFTFPLTDKRKSGLLPPTINLDNVNGLELTLPYYLNIAPNLDATIYPTVMSKRGLELGAEVRYLQPNYSGQVRGAFLPSDPLRDADRWGYSMQHDQRLSDTGLGFGGSAGLRLDFNRVSDDNYWRDFPRAFGALTQRLLPSHAIYSWSRGPWAVSAGVYAYQTLQDIEAPITPPYDRLPSIALRYSRGDGRIAGVDGWNYTLSTEYTRFESNPLLTGQTNGSRSLAIAELSRLWQSPGWFIKPRAQLHATQYQFDNPLANGSRSASRVLPTVSLDSGLIFEREASYFGRNFVQTLEPRAFFTWTPYRDQSLLPNYDSAANDFNFATIFSENVFGGNDRISDTRALTVGASSRLLDPETGAEIVRVGLAQRYLIRDQNVFLPNAAGQAGGAPVTEHLSDILLATRLQWDPRWTFDTNFQYSPGAGESVRTTLGVRYMPSRYRVLSAAYRLQRGSSEQYELGWQWPLNDLWQAPATATVPGRGLGAGQWFSVGRINYSVPDRKIVDLVAGFEYDAGCWIGRVVFERLQRSASTANQRILFQLEFSGFSRLGSNPLKTLKENIPRYQYLREEINPPSRFQQYD</sequence>
<gene>
    <name evidence="1" type="primary">lptD</name>
    <name evidence="4" type="ORF">J2X09_005296</name>
</gene>
<evidence type="ECO:0000256" key="1">
    <source>
        <dbReference type="HAMAP-Rule" id="MF_01411"/>
    </source>
</evidence>
<accession>A0ABU1VJL6</accession>
<dbReference type="PANTHER" id="PTHR30189:SF1">
    <property type="entry name" value="LPS-ASSEMBLY PROTEIN LPTD"/>
    <property type="match status" value="1"/>
</dbReference>
<evidence type="ECO:0000313" key="4">
    <source>
        <dbReference type="EMBL" id="MDR7097520.1"/>
    </source>
</evidence>
<feature type="transmembrane region" description="Helical" evidence="2">
    <location>
        <begin position="20"/>
        <end position="43"/>
    </location>
</feature>
<comment type="caution">
    <text evidence="1">Lacks conserved residue(s) required for the propagation of feature annotation.</text>
</comment>
<name>A0ABU1VJL6_9BURK</name>
<dbReference type="InterPro" id="IPR020889">
    <property type="entry name" value="LipoPS_assembly_LptD"/>
</dbReference>
<reference evidence="4 5" key="1">
    <citation type="submission" date="2023-07" db="EMBL/GenBank/DDBJ databases">
        <title>Sorghum-associated microbial communities from plants grown in Nebraska, USA.</title>
        <authorList>
            <person name="Schachtman D."/>
        </authorList>
    </citation>
    <scope>NUCLEOTIDE SEQUENCE [LARGE SCALE GENOMIC DNA]</scope>
    <source>
        <strain evidence="4 5">BE240</strain>
    </source>
</reference>
<feature type="domain" description="LptD C-terminal" evidence="3">
    <location>
        <begin position="330"/>
        <end position="713"/>
    </location>
</feature>
<comment type="similarity">
    <text evidence="1">Belongs to the LptD family.</text>
</comment>
<dbReference type="InterPro" id="IPR050218">
    <property type="entry name" value="LptD"/>
</dbReference>
<dbReference type="Pfam" id="PF04453">
    <property type="entry name" value="LptD"/>
    <property type="match status" value="1"/>
</dbReference>
<dbReference type="Proteomes" id="UP001265550">
    <property type="component" value="Unassembled WGS sequence"/>
</dbReference>
<dbReference type="InterPro" id="IPR007543">
    <property type="entry name" value="LptD_C"/>
</dbReference>
<evidence type="ECO:0000313" key="5">
    <source>
        <dbReference type="Proteomes" id="UP001265550"/>
    </source>
</evidence>
<dbReference type="HAMAP" id="MF_01411">
    <property type="entry name" value="LPS_assembly_LptD"/>
    <property type="match status" value="1"/>
</dbReference>
<organism evidence="4 5">
    <name type="scientific">Hydrogenophaga laconesensis</name>
    <dbReference type="NCBI Taxonomy" id="1805971"/>
    <lineage>
        <taxon>Bacteria</taxon>
        <taxon>Pseudomonadati</taxon>
        <taxon>Pseudomonadota</taxon>
        <taxon>Betaproteobacteria</taxon>
        <taxon>Burkholderiales</taxon>
        <taxon>Comamonadaceae</taxon>
        <taxon>Hydrogenophaga</taxon>
    </lineage>
</organism>
<protein>
    <recommendedName>
        <fullName evidence="1">LPS-assembly protein LptD</fullName>
    </recommendedName>
</protein>
<dbReference type="EMBL" id="JAVDWE010000030">
    <property type="protein sequence ID" value="MDR7097520.1"/>
    <property type="molecule type" value="Genomic_DNA"/>
</dbReference>
<evidence type="ECO:0000256" key="2">
    <source>
        <dbReference type="SAM" id="Phobius"/>
    </source>
</evidence>
<keyword evidence="1" id="KW-0998">Cell outer membrane</keyword>
<proteinExistence type="inferred from homology"/>
<keyword evidence="1 2" id="KW-0472">Membrane</keyword>
<keyword evidence="2" id="KW-1133">Transmembrane helix</keyword>
<comment type="subunit">
    <text evidence="1">Component of the lipopolysaccharide transport and assembly complex. Interacts with LptE and LptA.</text>
</comment>
<dbReference type="RefSeq" id="WP_310309861.1">
    <property type="nucleotide sequence ID" value="NZ_JAVDWE010000030.1"/>
</dbReference>
<keyword evidence="2" id="KW-0812">Transmembrane</keyword>
<comment type="caution">
    <text evidence="4">The sequence shown here is derived from an EMBL/GenBank/DDBJ whole genome shotgun (WGS) entry which is preliminary data.</text>
</comment>